<evidence type="ECO:0000313" key="2">
    <source>
        <dbReference type="EMBL" id="GMI95394.1"/>
    </source>
</evidence>
<protein>
    <submittedName>
        <fullName evidence="2">Uncharacterized protein</fullName>
    </submittedName>
</protein>
<dbReference type="EMBL" id="BSYR01000027">
    <property type="protein sequence ID" value="GMI95394.1"/>
    <property type="molecule type" value="Genomic_DNA"/>
</dbReference>
<evidence type="ECO:0000313" key="3">
    <source>
        <dbReference type="Proteomes" id="UP001165190"/>
    </source>
</evidence>
<keyword evidence="3" id="KW-1185">Reference proteome</keyword>
<sequence length="157" mass="17623">MLLPKMPPPVVSRRVDLWRRRAKVVHGNGEHLKPTPHSNNKEAQTLKCVDDNKEKEKSGFRGADEPPICPSSPSFKFYINPSVKDNKNDGGKESLGKTAANLESQTPLDLVPTEESTTKMKCEHKGMRMWRVIPNGKTMKRIIHTKPCGHNVCYGAH</sequence>
<proteinExistence type="predicted"/>
<accession>A0A9W7IG07</accession>
<name>A0A9W7IG07_HIBTR</name>
<comment type="caution">
    <text evidence="2">The sequence shown here is derived from an EMBL/GenBank/DDBJ whole genome shotgun (WGS) entry which is preliminary data.</text>
</comment>
<dbReference type="AlphaFoldDB" id="A0A9W7IG07"/>
<organism evidence="2 3">
    <name type="scientific">Hibiscus trionum</name>
    <name type="common">Flower of an hour</name>
    <dbReference type="NCBI Taxonomy" id="183268"/>
    <lineage>
        <taxon>Eukaryota</taxon>
        <taxon>Viridiplantae</taxon>
        <taxon>Streptophyta</taxon>
        <taxon>Embryophyta</taxon>
        <taxon>Tracheophyta</taxon>
        <taxon>Spermatophyta</taxon>
        <taxon>Magnoliopsida</taxon>
        <taxon>eudicotyledons</taxon>
        <taxon>Gunneridae</taxon>
        <taxon>Pentapetalae</taxon>
        <taxon>rosids</taxon>
        <taxon>malvids</taxon>
        <taxon>Malvales</taxon>
        <taxon>Malvaceae</taxon>
        <taxon>Malvoideae</taxon>
        <taxon>Hibiscus</taxon>
    </lineage>
</organism>
<reference evidence="2" key="1">
    <citation type="submission" date="2023-05" db="EMBL/GenBank/DDBJ databases">
        <title>Genome and transcriptome analyses reveal genes involved in the formation of fine ridges on petal epidermal cells in Hibiscus trionum.</title>
        <authorList>
            <person name="Koshimizu S."/>
            <person name="Masuda S."/>
            <person name="Ishii T."/>
            <person name="Shirasu K."/>
            <person name="Hoshino A."/>
            <person name="Arita M."/>
        </authorList>
    </citation>
    <scope>NUCLEOTIDE SEQUENCE</scope>
    <source>
        <strain evidence="2">Hamamatsu line</strain>
    </source>
</reference>
<gene>
    <name evidence="2" type="ORF">HRI_003208700</name>
</gene>
<dbReference type="Proteomes" id="UP001165190">
    <property type="component" value="Unassembled WGS sequence"/>
</dbReference>
<feature type="region of interest" description="Disordered" evidence="1">
    <location>
        <begin position="26"/>
        <end position="46"/>
    </location>
</feature>
<feature type="region of interest" description="Disordered" evidence="1">
    <location>
        <begin position="81"/>
        <end position="106"/>
    </location>
</feature>
<feature type="compositionally biased region" description="Basic and acidic residues" evidence="1">
    <location>
        <begin position="84"/>
        <end position="95"/>
    </location>
</feature>
<evidence type="ECO:0000256" key="1">
    <source>
        <dbReference type="SAM" id="MobiDB-lite"/>
    </source>
</evidence>